<evidence type="ECO:0000259" key="6">
    <source>
        <dbReference type="Pfam" id="PF00724"/>
    </source>
</evidence>
<accession>A0A7W9TR03</accession>
<dbReference type="InterPro" id="IPR013785">
    <property type="entry name" value="Aldolase_TIM"/>
</dbReference>
<name>A0A7W9TR03_CASDE</name>
<keyword evidence="2" id="KW-0285">Flavoprotein</keyword>
<dbReference type="EMBL" id="JACHIB010000022">
    <property type="protein sequence ID" value="MBB6085283.1"/>
    <property type="molecule type" value="Genomic_DNA"/>
</dbReference>
<protein>
    <submittedName>
        <fullName evidence="7">NADPH2 dehydrogenase</fullName>
        <ecNumber evidence="7">1.6.99.1</ecNumber>
    </submittedName>
</protein>
<organism evidence="7 8">
    <name type="scientific">Castellaniella defragrans</name>
    <name type="common">Alcaligenes defragrans</name>
    <dbReference type="NCBI Taxonomy" id="75697"/>
    <lineage>
        <taxon>Bacteria</taxon>
        <taxon>Pseudomonadati</taxon>
        <taxon>Pseudomonadota</taxon>
        <taxon>Betaproteobacteria</taxon>
        <taxon>Burkholderiales</taxon>
        <taxon>Alcaligenaceae</taxon>
        <taxon>Castellaniella</taxon>
    </lineage>
</organism>
<keyword evidence="5 7" id="KW-0560">Oxidoreductase</keyword>
<evidence type="ECO:0000256" key="2">
    <source>
        <dbReference type="ARBA" id="ARBA00022630"/>
    </source>
</evidence>
<evidence type="ECO:0000313" key="7">
    <source>
        <dbReference type="EMBL" id="MBB6085283.1"/>
    </source>
</evidence>
<feature type="domain" description="NADH:flavin oxidoreductase/NADH oxidase N-terminal" evidence="6">
    <location>
        <begin position="4"/>
        <end position="337"/>
    </location>
</feature>
<dbReference type="Gene3D" id="3.20.20.70">
    <property type="entry name" value="Aldolase class I"/>
    <property type="match status" value="1"/>
</dbReference>
<comment type="cofactor">
    <cofactor evidence="1">
        <name>FMN</name>
        <dbReference type="ChEBI" id="CHEBI:58210"/>
    </cofactor>
</comment>
<reference evidence="7 8" key="1">
    <citation type="submission" date="2020-08" db="EMBL/GenBank/DDBJ databases">
        <title>Genomic Encyclopedia of Type Strains, Phase IV (KMG-IV): sequencing the most valuable type-strain genomes for metagenomic binning, comparative biology and taxonomic classification.</title>
        <authorList>
            <person name="Goeker M."/>
        </authorList>
    </citation>
    <scope>NUCLEOTIDE SEQUENCE [LARGE SCALE GENOMIC DNA]</scope>
    <source>
        <strain evidence="7 8">DSM 12141</strain>
    </source>
</reference>
<dbReference type="InterPro" id="IPR044152">
    <property type="entry name" value="YqjM-like"/>
</dbReference>
<dbReference type="EC" id="1.6.99.1" evidence="7"/>
<dbReference type="Pfam" id="PF00724">
    <property type="entry name" value="Oxidored_FMN"/>
    <property type="match status" value="1"/>
</dbReference>
<dbReference type="GO" id="GO:0050661">
    <property type="term" value="F:NADP binding"/>
    <property type="evidence" value="ECO:0007669"/>
    <property type="project" value="InterPro"/>
</dbReference>
<dbReference type="InterPro" id="IPR001155">
    <property type="entry name" value="OxRdtase_FMN_N"/>
</dbReference>
<evidence type="ECO:0000313" key="8">
    <source>
        <dbReference type="Proteomes" id="UP000541136"/>
    </source>
</evidence>
<keyword evidence="4" id="KW-0521">NADP</keyword>
<dbReference type="AlphaFoldDB" id="A0A7W9TR03"/>
<dbReference type="SUPFAM" id="SSF51395">
    <property type="entry name" value="FMN-linked oxidoreductases"/>
    <property type="match status" value="1"/>
</dbReference>
<evidence type="ECO:0000256" key="1">
    <source>
        <dbReference type="ARBA" id="ARBA00001917"/>
    </source>
</evidence>
<keyword evidence="3" id="KW-0288">FMN</keyword>
<dbReference type="Proteomes" id="UP000541136">
    <property type="component" value="Unassembled WGS sequence"/>
</dbReference>
<evidence type="ECO:0000256" key="4">
    <source>
        <dbReference type="ARBA" id="ARBA00022857"/>
    </source>
</evidence>
<dbReference type="GO" id="GO:0003959">
    <property type="term" value="F:NADPH dehydrogenase activity"/>
    <property type="evidence" value="ECO:0007669"/>
    <property type="project" value="UniProtKB-EC"/>
</dbReference>
<dbReference type="PANTHER" id="PTHR43303:SF4">
    <property type="entry name" value="NADPH DEHYDROGENASE C23G7.10C-RELATED"/>
    <property type="match status" value="1"/>
</dbReference>
<dbReference type="GO" id="GO:0010181">
    <property type="term" value="F:FMN binding"/>
    <property type="evidence" value="ECO:0007669"/>
    <property type="project" value="InterPro"/>
</dbReference>
<dbReference type="RefSeq" id="WP_043687303.1">
    <property type="nucleotide sequence ID" value="NZ_JACHIB010000022.1"/>
</dbReference>
<sequence length="371" mass="39196">MSILFSPLRIGPMMLDNRVFVSPMCQYSARGGLAGDWHWQHYGSLAVGGAGALTLEATAVAPEGRITAGCLGLYDPRQEAALAALVAHLKRLASIPIGIQLSHAGRKAACRTPWDGGGALSIGTGWPVLGPSALPFGAERPLPVEMNEADIERVTEAFAGSARRALRAGLDYLELHLAHGYLLASFLSPLANRRTDAYGGALANRLRFPLAVAAAVRAVWPAHKALGARIDAHEWIEGGRPFSETLEVCAALRGAGVDFVCISSGAVAEGVRIPAAPGYLLGYAGRVRRKTGMPVRAVGMLHRPRMAERAVADGDADCVALGRSFLFDPRWAMKAAHVLGAGDLFSRQFQLAGPARWHPGRALAAALNEPA</sequence>
<evidence type="ECO:0000256" key="3">
    <source>
        <dbReference type="ARBA" id="ARBA00022643"/>
    </source>
</evidence>
<comment type="caution">
    <text evidence="7">The sequence shown here is derived from an EMBL/GenBank/DDBJ whole genome shotgun (WGS) entry which is preliminary data.</text>
</comment>
<gene>
    <name evidence="7" type="ORF">HNR28_003340</name>
</gene>
<dbReference type="PANTHER" id="PTHR43303">
    <property type="entry name" value="NADPH DEHYDROGENASE C23G7.10C-RELATED"/>
    <property type="match status" value="1"/>
</dbReference>
<proteinExistence type="predicted"/>
<evidence type="ECO:0000256" key="5">
    <source>
        <dbReference type="ARBA" id="ARBA00023002"/>
    </source>
</evidence>